<dbReference type="SUPFAM" id="SSF81383">
    <property type="entry name" value="F-box domain"/>
    <property type="match status" value="1"/>
</dbReference>
<dbReference type="EMBL" id="KV722337">
    <property type="protein sequence ID" value="OCH95240.1"/>
    <property type="molecule type" value="Genomic_DNA"/>
</dbReference>
<evidence type="ECO:0008006" key="3">
    <source>
        <dbReference type="Google" id="ProtNLM"/>
    </source>
</evidence>
<evidence type="ECO:0000313" key="1">
    <source>
        <dbReference type="EMBL" id="OCH95240.1"/>
    </source>
</evidence>
<dbReference type="AlphaFoldDB" id="A0A8E2J5V6"/>
<organism evidence="1 2">
    <name type="scientific">Obba rivulosa</name>
    <dbReference type="NCBI Taxonomy" id="1052685"/>
    <lineage>
        <taxon>Eukaryota</taxon>
        <taxon>Fungi</taxon>
        <taxon>Dikarya</taxon>
        <taxon>Basidiomycota</taxon>
        <taxon>Agaricomycotina</taxon>
        <taxon>Agaricomycetes</taxon>
        <taxon>Polyporales</taxon>
        <taxon>Gelatoporiaceae</taxon>
        <taxon>Obba</taxon>
    </lineage>
</organism>
<dbReference type="OrthoDB" id="2798901at2759"/>
<dbReference type="InterPro" id="IPR036047">
    <property type="entry name" value="F-box-like_dom_sf"/>
</dbReference>
<gene>
    <name evidence="1" type="ORF">OBBRIDRAFT_613978</name>
</gene>
<reference evidence="1 2" key="1">
    <citation type="submission" date="2016-07" db="EMBL/GenBank/DDBJ databases">
        <title>Draft genome of the white-rot fungus Obba rivulosa 3A-2.</title>
        <authorList>
            <consortium name="DOE Joint Genome Institute"/>
            <person name="Miettinen O."/>
            <person name="Riley R."/>
            <person name="Acob R."/>
            <person name="Barry K."/>
            <person name="Cullen D."/>
            <person name="De Vries R."/>
            <person name="Hainaut M."/>
            <person name="Hatakka A."/>
            <person name="Henrissat B."/>
            <person name="Hilden K."/>
            <person name="Kuo R."/>
            <person name="Labutti K."/>
            <person name="Lipzen A."/>
            <person name="Makela M.R."/>
            <person name="Sandor L."/>
            <person name="Spatafora J.W."/>
            <person name="Grigoriev I.V."/>
            <person name="Hibbett D.S."/>
        </authorList>
    </citation>
    <scope>NUCLEOTIDE SEQUENCE [LARGE SCALE GENOMIC DNA]</scope>
    <source>
        <strain evidence="1 2">3A-2</strain>
    </source>
</reference>
<feature type="non-terminal residue" evidence="1">
    <location>
        <position position="286"/>
    </location>
</feature>
<name>A0A8E2J5V6_9APHY</name>
<dbReference type="Proteomes" id="UP000250043">
    <property type="component" value="Unassembled WGS sequence"/>
</dbReference>
<keyword evidence="2" id="KW-1185">Reference proteome</keyword>
<accession>A0A8E2J5V6</accession>
<sequence length="286" mass="32446">MGIQKCNSGILVGGLPDAPQADSLDMHTSQKMARMIALPSELIDSIIDFLHDDREALANCSLTCRSWLPRTRYHKFSTMIVTEDVKEKYSQFLDDCPDVRPYFRILRLNAFGTNPSWNDWNVMSFVTRLPNIYTLVFRGLSFHSAPPLGPDIRLRELMFHNCFFQSLDILLSTLASIGSVDMLSLQATILREASLPSGARMQRYAPSYRLTGLDLFMVLPRRTYAILCALLDASFYDHVELLGIGLSMHDVDFKVSRRILSTMSSVRMLRVYGQQGLFEYHPSSAS</sequence>
<evidence type="ECO:0000313" key="2">
    <source>
        <dbReference type="Proteomes" id="UP000250043"/>
    </source>
</evidence>
<proteinExistence type="predicted"/>
<protein>
    <recommendedName>
        <fullName evidence="3">F-box domain-containing protein</fullName>
    </recommendedName>
</protein>